<dbReference type="Proteomes" id="UP001642540">
    <property type="component" value="Unassembled WGS sequence"/>
</dbReference>
<dbReference type="CDD" id="cd16448">
    <property type="entry name" value="RING-H2"/>
    <property type="match status" value="1"/>
</dbReference>
<evidence type="ECO:0000313" key="9">
    <source>
        <dbReference type="EMBL" id="CAL8101355.1"/>
    </source>
</evidence>
<evidence type="ECO:0000256" key="5">
    <source>
        <dbReference type="ARBA" id="ARBA00022833"/>
    </source>
</evidence>
<accession>A0ABP1QIY2</accession>
<dbReference type="PANTHER" id="PTHR22763">
    <property type="entry name" value="RING ZINC FINGER PROTEIN"/>
    <property type="match status" value="1"/>
</dbReference>
<dbReference type="InterPro" id="IPR050731">
    <property type="entry name" value="HRD1_E3_ubiq-ligases"/>
</dbReference>
<keyword evidence="4" id="KW-0833">Ubl conjugation pathway</keyword>
<evidence type="ECO:0000313" key="10">
    <source>
        <dbReference type="Proteomes" id="UP001642540"/>
    </source>
</evidence>
<dbReference type="PROSITE" id="PS50089">
    <property type="entry name" value="ZF_RING_2"/>
    <property type="match status" value="1"/>
</dbReference>
<comment type="pathway">
    <text evidence="1">Protein modification; protein ubiquitination.</text>
</comment>
<evidence type="ECO:0000256" key="7">
    <source>
        <dbReference type="SAM" id="Coils"/>
    </source>
</evidence>
<keyword evidence="3 6" id="KW-0863">Zinc-finger</keyword>
<comment type="caution">
    <text evidence="9">The sequence shown here is derived from an EMBL/GenBank/DDBJ whole genome shotgun (WGS) entry which is preliminary data.</text>
</comment>
<dbReference type="Pfam" id="PF12678">
    <property type="entry name" value="zf-rbx1"/>
    <property type="match status" value="1"/>
</dbReference>
<keyword evidence="7" id="KW-0175">Coiled coil</keyword>
<feature type="domain" description="RING-type" evidence="8">
    <location>
        <begin position="16"/>
        <end position="69"/>
    </location>
</feature>
<dbReference type="InterPro" id="IPR024766">
    <property type="entry name" value="Znf_RING_H2"/>
</dbReference>
<protein>
    <recommendedName>
        <fullName evidence="8">RING-type domain-containing protein</fullName>
    </recommendedName>
</protein>
<dbReference type="InterPro" id="IPR013083">
    <property type="entry name" value="Znf_RING/FYVE/PHD"/>
</dbReference>
<dbReference type="Gene3D" id="3.30.40.10">
    <property type="entry name" value="Zinc/RING finger domain, C3HC4 (zinc finger)"/>
    <property type="match status" value="1"/>
</dbReference>
<evidence type="ECO:0000256" key="3">
    <source>
        <dbReference type="ARBA" id="ARBA00022771"/>
    </source>
</evidence>
<gene>
    <name evidence="9" type="ORF">ODALV1_LOCUS10814</name>
</gene>
<evidence type="ECO:0000256" key="1">
    <source>
        <dbReference type="ARBA" id="ARBA00004906"/>
    </source>
</evidence>
<name>A0ABP1QIY2_9HEXA</name>
<dbReference type="EMBL" id="CAXLJM020000033">
    <property type="protein sequence ID" value="CAL8101355.1"/>
    <property type="molecule type" value="Genomic_DNA"/>
</dbReference>
<dbReference type="SMART" id="SM00184">
    <property type="entry name" value="RING"/>
    <property type="match status" value="1"/>
</dbReference>
<keyword evidence="5" id="KW-0862">Zinc</keyword>
<dbReference type="SUPFAM" id="SSF57850">
    <property type="entry name" value="RING/U-box"/>
    <property type="match status" value="1"/>
</dbReference>
<evidence type="ECO:0000256" key="2">
    <source>
        <dbReference type="ARBA" id="ARBA00022723"/>
    </source>
</evidence>
<keyword evidence="2" id="KW-0479">Metal-binding</keyword>
<feature type="coiled-coil region" evidence="7">
    <location>
        <begin position="82"/>
        <end position="116"/>
    </location>
</feature>
<evidence type="ECO:0000256" key="6">
    <source>
        <dbReference type="PROSITE-ProRule" id="PRU00175"/>
    </source>
</evidence>
<keyword evidence="10" id="KW-1185">Reference proteome</keyword>
<dbReference type="InterPro" id="IPR001841">
    <property type="entry name" value="Znf_RING"/>
</dbReference>
<reference evidence="9 10" key="1">
    <citation type="submission" date="2024-08" db="EMBL/GenBank/DDBJ databases">
        <authorList>
            <person name="Cucini C."/>
            <person name="Frati F."/>
        </authorList>
    </citation>
    <scope>NUCLEOTIDE SEQUENCE [LARGE SCALE GENOMIC DNA]</scope>
</reference>
<evidence type="ECO:0000259" key="8">
    <source>
        <dbReference type="PROSITE" id="PS50089"/>
    </source>
</evidence>
<organism evidence="9 10">
    <name type="scientific">Orchesella dallaii</name>
    <dbReference type="NCBI Taxonomy" id="48710"/>
    <lineage>
        <taxon>Eukaryota</taxon>
        <taxon>Metazoa</taxon>
        <taxon>Ecdysozoa</taxon>
        <taxon>Arthropoda</taxon>
        <taxon>Hexapoda</taxon>
        <taxon>Collembola</taxon>
        <taxon>Entomobryomorpha</taxon>
        <taxon>Entomobryoidea</taxon>
        <taxon>Orchesellidae</taxon>
        <taxon>Orchesellinae</taxon>
        <taxon>Orchesella</taxon>
    </lineage>
</organism>
<proteinExistence type="predicted"/>
<evidence type="ECO:0000256" key="4">
    <source>
        <dbReference type="ARBA" id="ARBA00022786"/>
    </source>
</evidence>
<sequence length="166" mass="19613">MQNNDRQLGNNNNWDCSICWNLLSELPEMPNTNRNPASPLCTTPCGHAFHRACLEGWLRRENGNCPTCRREILDEDLYPLFLQVENSQREVLNHEIQSLKEKLKQETERADSNELKVFSLEKARKDKEAERQKTSHCFANSRDDWQDWRLLDDFLVQDCSVKEYRV</sequence>